<keyword evidence="1" id="KW-1133">Transmembrane helix</keyword>
<keyword evidence="1" id="KW-0472">Membrane</keyword>
<feature type="transmembrane region" description="Helical" evidence="1">
    <location>
        <begin position="41"/>
        <end position="69"/>
    </location>
</feature>
<evidence type="ECO:0000313" key="2">
    <source>
        <dbReference type="EMBL" id="PNL91526.1"/>
    </source>
</evidence>
<gene>
    <name evidence="2" type="ORF">A6J77_004540</name>
</gene>
<feature type="transmembrane region" description="Helical" evidence="1">
    <location>
        <begin position="148"/>
        <end position="167"/>
    </location>
</feature>
<feature type="transmembrane region" description="Helical" evidence="1">
    <location>
        <begin position="12"/>
        <end position="35"/>
    </location>
</feature>
<dbReference type="Gene3D" id="1.10.1760.20">
    <property type="match status" value="1"/>
</dbReference>
<keyword evidence="1" id="KW-0812">Transmembrane</keyword>
<dbReference type="InterPro" id="IPR024529">
    <property type="entry name" value="ECF_trnsprt_substrate-spec"/>
</dbReference>
<organism evidence="2 3">
    <name type="scientific">Aerococcus viridans</name>
    <dbReference type="NCBI Taxonomy" id="1377"/>
    <lineage>
        <taxon>Bacteria</taxon>
        <taxon>Bacillati</taxon>
        <taxon>Bacillota</taxon>
        <taxon>Bacilli</taxon>
        <taxon>Lactobacillales</taxon>
        <taxon>Aerococcaceae</taxon>
        <taxon>Aerococcus</taxon>
    </lineage>
</organism>
<evidence type="ECO:0000256" key="1">
    <source>
        <dbReference type="SAM" id="Phobius"/>
    </source>
</evidence>
<sequence length="198" mass="21014">MDHQKERTARLTVISLMLAILIIQTFVPGIGYIPIGPVQATIIHLTVIIGASLFGPQTGLILGASWGILRMIKAAIMPDIMSVVFLNPLVSVIPRMLVGFISGWIAVYLDGKVKDRTKFIITGVIGSIVNTVTVLGAIYLFSAEAYANALNIPTSALIATFLVTISGNGLLEAVTSGILTPILSLPLSKSLKRSGMND</sequence>
<feature type="transmembrane region" description="Helical" evidence="1">
    <location>
        <begin position="119"/>
        <end position="141"/>
    </location>
</feature>
<protein>
    <submittedName>
        <fullName evidence="2">ECF transporter S component</fullName>
    </submittedName>
</protein>
<dbReference type="RefSeq" id="WP_083068566.1">
    <property type="nucleotide sequence ID" value="NZ_JALXKY010000008.1"/>
</dbReference>
<feature type="transmembrane region" description="Helical" evidence="1">
    <location>
        <begin position="81"/>
        <end position="107"/>
    </location>
</feature>
<evidence type="ECO:0000313" key="3">
    <source>
        <dbReference type="Proteomes" id="UP000192813"/>
    </source>
</evidence>
<name>A0A2J9PML2_9LACT</name>
<dbReference type="EMBL" id="NBTM02000001">
    <property type="protein sequence ID" value="PNL91526.1"/>
    <property type="molecule type" value="Genomic_DNA"/>
</dbReference>
<reference evidence="3" key="1">
    <citation type="submission" date="2017-12" db="EMBL/GenBank/DDBJ databases">
        <title>FDA dAtabase for Regulatory Grade micrObial Sequences (FDA-ARGOS): Supporting development and validation of Infectious Disease Dx tests.</title>
        <authorList>
            <person name="Hoffmann M."/>
            <person name="Allard M."/>
            <person name="Evans P."/>
            <person name="Brown E."/>
            <person name="Tallon L."/>
            <person name="Sadzewicz L."/>
            <person name="Sengamalay N."/>
            <person name="Ott S."/>
            <person name="Godinez A."/>
            <person name="Nagaraj S."/>
            <person name="Vavikolanu K."/>
            <person name="Aluvathingal J."/>
            <person name="Nadendla S."/>
            <person name="Sichtig H."/>
        </authorList>
    </citation>
    <scope>NUCLEOTIDE SEQUENCE [LARGE SCALE GENOMIC DNA]</scope>
    <source>
        <strain evidence="3">FDAARGOS_249</strain>
    </source>
</reference>
<dbReference type="Pfam" id="PF12822">
    <property type="entry name" value="ECF_trnsprt"/>
    <property type="match status" value="1"/>
</dbReference>
<proteinExistence type="predicted"/>
<comment type="caution">
    <text evidence="2">The sequence shown here is derived from an EMBL/GenBank/DDBJ whole genome shotgun (WGS) entry which is preliminary data.</text>
</comment>
<dbReference type="Proteomes" id="UP000192813">
    <property type="component" value="Unassembled WGS sequence"/>
</dbReference>
<accession>A0A2J9PML2</accession>
<dbReference type="GO" id="GO:0022857">
    <property type="term" value="F:transmembrane transporter activity"/>
    <property type="evidence" value="ECO:0007669"/>
    <property type="project" value="InterPro"/>
</dbReference>
<dbReference type="AlphaFoldDB" id="A0A2J9PML2"/>